<dbReference type="RefSeq" id="WP_354557326.1">
    <property type="nucleotide sequence ID" value="NZ_JBEPMB010000005.1"/>
</dbReference>
<keyword evidence="2" id="KW-0238">DNA-binding</keyword>
<evidence type="ECO:0000256" key="3">
    <source>
        <dbReference type="ARBA" id="ARBA00023163"/>
    </source>
</evidence>
<dbReference type="Proteomes" id="UP001549047">
    <property type="component" value="Unassembled WGS sequence"/>
</dbReference>
<dbReference type="PANTHER" id="PTHR24567:SF68">
    <property type="entry name" value="DNA-BINDING TRANSCRIPTIONAL DUAL REGULATOR CRP"/>
    <property type="match status" value="1"/>
</dbReference>
<dbReference type="PROSITE" id="PS50042">
    <property type="entry name" value="CNMP_BINDING_3"/>
    <property type="match status" value="1"/>
</dbReference>
<evidence type="ECO:0000259" key="5">
    <source>
        <dbReference type="PROSITE" id="PS51063"/>
    </source>
</evidence>
<dbReference type="InterPro" id="IPR036388">
    <property type="entry name" value="WH-like_DNA-bd_sf"/>
</dbReference>
<dbReference type="Pfam" id="PF13545">
    <property type="entry name" value="HTH_Crp_2"/>
    <property type="match status" value="1"/>
</dbReference>
<feature type="domain" description="HTH crp-type" evidence="5">
    <location>
        <begin position="148"/>
        <end position="222"/>
    </location>
</feature>
<dbReference type="InterPro" id="IPR000595">
    <property type="entry name" value="cNMP-bd_dom"/>
</dbReference>
<evidence type="ECO:0000259" key="4">
    <source>
        <dbReference type="PROSITE" id="PS50042"/>
    </source>
</evidence>
<proteinExistence type="predicted"/>
<dbReference type="InterPro" id="IPR050397">
    <property type="entry name" value="Env_Response_Regulators"/>
</dbReference>
<keyword evidence="1" id="KW-0805">Transcription regulation</keyword>
<evidence type="ECO:0000313" key="6">
    <source>
        <dbReference type="EMBL" id="MET3614834.1"/>
    </source>
</evidence>
<name>A0ABV2J249_9HYPH</name>
<reference evidence="6 7" key="1">
    <citation type="submission" date="2024-06" db="EMBL/GenBank/DDBJ databases">
        <title>Genomic Encyclopedia of Type Strains, Phase IV (KMG-IV): sequencing the most valuable type-strain genomes for metagenomic binning, comparative biology and taxonomic classification.</title>
        <authorList>
            <person name="Goeker M."/>
        </authorList>
    </citation>
    <scope>NUCLEOTIDE SEQUENCE [LARGE SCALE GENOMIC DNA]</scope>
    <source>
        <strain evidence="6 7">DSM 29780</strain>
    </source>
</reference>
<dbReference type="SMART" id="SM00419">
    <property type="entry name" value="HTH_CRP"/>
    <property type="match status" value="1"/>
</dbReference>
<accession>A0ABV2J249</accession>
<dbReference type="InterPro" id="IPR018490">
    <property type="entry name" value="cNMP-bd_dom_sf"/>
</dbReference>
<keyword evidence="7" id="KW-1185">Reference proteome</keyword>
<dbReference type="EMBL" id="JBEPMB010000005">
    <property type="protein sequence ID" value="MET3614834.1"/>
    <property type="molecule type" value="Genomic_DNA"/>
</dbReference>
<dbReference type="Gene3D" id="2.60.120.10">
    <property type="entry name" value="Jelly Rolls"/>
    <property type="match status" value="1"/>
</dbReference>
<dbReference type="SUPFAM" id="SSF51206">
    <property type="entry name" value="cAMP-binding domain-like"/>
    <property type="match status" value="1"/>
</dbReference>
<dbReference type="Pfam" id="PF00027">
    <property type="entry name" value="cNMP_binding"/>
    <property type="match status" value="1"/>
</dbReference>
<dbReference type="InterPro" id="IPR036390">
    <property type="entry name" value="WH_DNA-bd_sf"/>
</dbReference>
<evidence type="ECO:0000313" key="7">
    <source>
        <dbReference type="Proteomes" id="UP001549047"/>
    </source>
</evidence>
<dbReference type="InterPro" id="IPR014710">
    <property type="entry name" value="RmlC-like_jellyroll"/>
</dbReference>
<organism evidence="6 7">
    <name type="scientific">Rhizobium aquaticum</name>
    <dbReference type="NCBI Taxonomy" id="1549636"/>
    <lineage>
        <taxon>Bacteria</taxon>
        <taxon>Pseudomonadati</taxon>
        <taxon>Pseudomonadota</taxon>
        <taxon>Alphaproteobacteria</taxon>
        <taxon>Hyphomicrobiales</taxon>
        <taxon>Rhizobiaceae</taxon>
        <taxon>Rhizobium/Agrobacterium group</taxon>
        <taxon>Rhizobium</taxon>
    </lineage>
</organism>
<comment type="caution">
    <text evidence="6">The sequence shown here is derived from an EMBL/GenBank/DDBJ whole genome shotgun (WGS) entry which is preliminary data.</text>
</comment>
<dbReference type="SUPFAM" id="SSF46785">
    <property type="entry name" value="Winged helix' DNA-binding domain"/>
    <property type="match status" value="1"/>
</dbReference>
<evidence type="ECO:0000256" key="2">
    <source>
        <dbReference type="ARBA" id="ARBA00023125"/>
    </source>
</evidence>
<evidence type="ECO:0000256" key="1">
    <source>
        <dbReference type="ARBA" id="ARBA00023015"/>
    </source>
</evidence>
<feature type="domain" description="Cyclic nucleotide-binding" evidence="4">
    <location>
        <begin position="14"/>
        <end position="123"/>
    </location>
</feature>
<dbReference type="Gene3D" id="1.10.10.10">
    <property type="entry name" value="Winged helix-like DNA-binding domain superfamily/Winged helix DNA-binding domain"/>
    <property type="match status" value="1"/>
</dbReference>
<protein>
    <submittedName>
        <fullName evidence="6">CRP-like cAMP-binding protein</fullName>
    </submittedName>
</protein>
<sequence length="241" mass="27226">MIKCDRCQLRRMSGFRSMSADEAKLIGDFKSGEMRCEPGMNLISEGTFSPHLYTVLEGWGFRYKSLEDGRRQILNYLVPGDLIGLQGALLQEMDHSVEALTPMRLCVFERSRFLTIFEKSADLAFDVTWIASREERILDGHMLSLGQRTALERAAYLIVFLYYRGLRSGLLVPTNAQIPLSQNLIADTLGLSLVHTNKTLKRLAQRKLIVWRGRACEVLDPEGLCALAEWEPPPAGPRPLI</sequence>
<gene>
    <name evidence="6" type="ORF">ABID16_003177</name>
</gene>
<dbReference type="CDD" id="cd00038">
    <property type="entry name" value="CAP_ED"/>
    <property type="match status" value="1"/>
</dbReference>
<dbReference type="InterPro" id="IPR012318">
    <property type="entry name" value="HTH_CRP"/>
</dbReference>
<keyword evidence="3" id="KW-0804">Transcription</keyword>
<dbReference type="PANTHER" id="PTHR24567">
    <property type="entry name" value="CRP FAMILY TRANSCRIPTIONAL REGULATORY PROTEIN"/>
    <property type="match status" value="1"/>
</dbReference>
<dbReference type="PROSITE" id="PS51063">
    <property type="entry name" value="HTH_CRP_2"/>
    <property type="match status" value="1"/>
</dbReference>